<dbReference type="InterPro" id="IPR032854">
    <property type="entry name" value="ALKBH3"/>
</dbReference>
<evidence type="ECO:0000259" key="9">
    <source>
        <dbReference type="PROSITE" id="PS51471"/>
    </source>
</evidence>
<dbReference type="GO" id="GO:0046872">
    <property type="term" value="F:metal ion binding"/>
    <property type="evidence" value="ECO:0007669"/>
    <property type="project" value="UniProtKB-KW"/>
</dbReference>
<evidence type="ECO:0000256" key="6">
    <source>
        <dbReference type="ARBA" id="ARBA00023002"/>
    </source>
</evidence>
<evidence type="ECO:0000256" key="5">
    <source>
        <dbReference type="ARBA" id="ARBA00022964"/>
    </source>
</evidence>
<keyword evidence="2" id="KW-0479">Metal-binding</keyword>
<evidence type="ECO:0000256" key="4">
    <source>
        <dbReference type="ARBA" id="ARBA00022842"/>
    </source>
</evidence>
<evidence type="ECO:0000256" key="7">
    <source>
        <dbReference type="ARBA" id="ARBA00023004"/>
    </source>
</evidence>
<dbReference type="GO" id="GO:0006307">
    <property type="term" value="P:DNA alkylation repair"/>
    <property type="evidence" value="ECO:0007669"/>
    <property type="project" value="InterPro"/>
</dbReference>
<accession>A0A4V0ZG09</accession>
<name>A0A4V0ZG09_9GAMM</name>
<keyword evidence="4" id="KW-0460">Magnesium</keyword>
<proteinExistence type="predicted"/>
<dbReference type="Gene3D" id="2.60.120.590">
    <property type="entry name" value="Alpha-ketoglutarate-dependent dioxygenase AlkB-like"/>
    <property type="match status" value="1"/>
</dbReference>
<keyword evidence="11" id="KW-1185">Reference proteome</keyword>
<dbReference type="EMBL" id="CP034759">
    <property type="protein sequence ID" value="QBG35660.1"/>
    <property type="molecule type" value="Genomic_DNA"/>
</dbReference>
<dbReference type="Proteomes" id="UP000290244">
    <property type="component" value="Chromosome"/>
</dbReference>
<dbReference type="PROSITE" id="PS51471">
    <property type="entry name" value="FE2OG_OXY"/>
    <property type="match status" value="1"/>
</dbReference>
<dbReference type="KEGG" id="lsd:EMK97_08025"/>
<gene>
    <name evidence="10" type="ORF">EMK97_08025</name>
</gene>
<dbReference type="GO" id="GO:0051213">
    <property type="term" value="F:dioxygenase activity"/>
    <property type="evidence" value="ECO:0007669"/>
    <property type="project" value="UniProtKB-KW"/>
</dbReference>
<dbReference type="GO" id="GO:0032451">
    <property type="term" value="F:demethylase activity"/>
    <property type="evidence" value="ECO:0007669"/>
    <property type="project" value="UniProtKB-ARBA"/>
</dbReference>
<protein>
    <submittedName>
        <fullName evidence="10">Alpha-ketoglutarate-dependent dioxygenase AlkB</fullName>
    </submittedName>
</protein>
<dbReference type="InterPro" id="IPR037151">
    <property type="entry name" value="AlkB-like_sf"/>
</dbReference>
<dbReference type="PANTHER" id="PTHR31212:SF4">
    <property type="entry name" value="ALPHA-KETOGLUTARATE-DEPENDENT DIOXYGENASE ALKB HOMOLOG 3"/>
    <property type="match status" value="1"/>
</dbReference>
<keyword evidence="8" id="KW-0234">DNA repair</keyword>
<dbReference type="PANTHER" id="PTHR31212">
    <property type="entry name" value="ALPHA-KETOGLUTARATE-DEPENDENT DIOXYGENASE ALKB HOMOLOG 3"/>
    <property type="match status" value="1"/>
</dbReference>
<dbReference type="AlphaFoldDB" id="A0A4V0ZG09"/>
<evidence type="ECO:0000256" key="8">
    <source>
        <dbReference type="ARBA" id="ARBA00023204"/>
    </source>
</evidence>
<reference evidence="10 11" key="1">
    <citation type="submission" date="2018-12" db="EMBL/GenBank/DDBJ databases">
        <title>Complete genome of Litorilituus sediminis.</title>
        <authorList>
            <person name="Liu A."/>
            <person name="Rong J."/>
        </authorList>
    </citation>
    <scope>NUCLEOTIDE SEQUENCE [LARGE SCALE GENOMIC DNA]</scope>
    <source>
        <strain evidence="10 11">JCM 17549</strain>
    </source>
</reference>
<feature type="domain" description="Fe2OG dioxygenase" evidence="9">
    <location>
        <begin position="104"/>
        <end position="201"/>
    </location>
</feature>
<dbReference type="InterPro" id="IPR005123">
    <property type="entry name" value="Oxoglu/Fe-dep_dioxygenase_dom"/>
</dbReference>
<dbReference type="GO" id="GO:0016705">
    <property type="term" value="F:oxidoreductase activity, acting on paired donors, with incorporation or reduction of molecular oxygen"/>
    <property type="evidence" value="ECO:0007669"/>
    <property type="project" value="UniProtKB-ARBA"/>
</dbReference>
<dbReference type="RefSeq" id="WP_130601052.1">
    <property type="nucleotide sequence ID" value="NZ_CP034759.1"/>
</dbReference>
<dbReference type="FunFam" id="2.60.120.590:FF:000004">
    <property type="entry name" value="DNA oxidative demethylase ALKBH2"/>
    <property type="match status" value="1"/>
</dbReference>
<evidence type="ECO:0000313" key="10">
    <source>
        <dbReference type="EMBL" id="QBG35660.1"/>
    </source>
</evidence>
<keyword evidence="6" id="KW-0560">Oxidoreductase</keyword>
<dbReference type="SUPFAM" id="SSF51197">
    <property type="entry name" value="Clavaminate synthase-like"/>
    <property type="match status" value="1"/>
</dbReference>
<dbReference type="GO" id="GO:0016787">
    <property type="term" value="F:hydrolase activity"/>
    <property type="evidence" value="ECO:0007669"/>
    <property type="project" value="UniProtKB-ARBA"/>
</dbReference>
<dbReference type="GO" id="GO:0140097">
    <property type="term" value="F:catalytic activity, acting on DNA"/>
    <property type="evidence" value="ECO:0007669"/>
    <property type="project" value="UniProtKB-ARBA"/>
</dbReference>
<dbReference type="Pfam" id="PF13532">
    <property type="entry name" value="2OG-FeII_Oxy_2"/>
    <property type="match status" value="1"/>
</dbReference>
<organism evidence="10 11">
    <name type="scientific">Litorilituus sediminis</name>
    <dbReference type="NCBI Taxonomy" id="718192"/>
    <lineage>
        <taxon>Bacteria</taxon>
        <taxon>Pseudomonadati</taxon>
        <taxon>Pseudomonadota</taxon>
        <taxon>Gammaproteobacteria</taxon>
        <taxon>Alteromonadales</taxon>
        <taxon>Colwelliaceae</taxon>
        <taxon>Litorilituus</taxon>
    </lineage>
</organism>
<keyword evidence="5 10" id="KW-0223">Dioxygenase</keyword>
<sequence length="203" mass="23386">MDLFSPELIDPINILPCDGKAYYYGEVIEDSLAKAYFNTLFQQVAWQHDQALVYGKLIETKRKVAWYADLPFQYTYSGVTKQALPWFNTLLEIKALVESKTNETYNACLLNLYHNGEEAMAWHSDAEKELKENAAIASLSLGAERKFSFKHKQNKQTVDVLLKHASLLVMQGETQKHWLHRLAPSKKVTEPRINLTFRTMMTP</sequence>
<evidence type="ECO:0000256" key="2">
    <source>
        <dbReference type="ARBA" id="ARBA00022723"/>
    </source>
</evidence>
<dbReference type="InterPro" id="IPR027450">
    <property type="entry name" value="AlkB-like"/>
</dbReference>
<evidence type="ECO:0000313" key="11">
    <source>
        <dbReference type="Proteomes" id="UP000290244"/>
    </source>
</evidence>
<evidence type="ECO:0000256" key="1">
    <source>
        <dbReference type="ARBA" id="ARBA00001954"/>
    </source>
</evidence>
<keyword evidence="3" id="KW-0227">DNA damage</keyword>
<comment type="cofactor">
    <cofactor evidence="1">
        <name>Fe(2+)</name>
        <dbReference type="ChEBI" id="CHEBI:29033"/>
    </cofactor>
</comment>
<keyword evidence="7" id="KW-0408">Iron</keyword>
<evidence type="ECO:0000256" key="3">
    <source>
        <dbReference type="ARBA" id="ARBA00022763"/>
    </source>
</evidence>
<dbReference type="OrthoDB" id="190276at2"/>